<dbReference type="Proteomes" id="UP000075840">
    <property type="component" value="Unassembled WGS sequence"/>
</dbReference>
<evidence type="ECO:0000313" key="2">
    <source>
        <dbReference type="Proteomes" id="UP000075840"/>
    </source>
</evidence>
<sequence length="89" mass="10096">QASAVVVERYAAFDRYFAEIFASFRRSFSGQSILCLAHLLQEFIGKRKAFPFLRRSRTSKEEEAEAVAASVCSPFQLCVRARVCMHVCV</sequence>
<proteinExistence type="predicted"/>
<dbReference type="AlphaFoldDB" id="A0A182IG17"/>
<name>A0A182IG17_ANOAR</name>
<organism evidence="1 2">
    <name type="scientific">Anopheles arabiensis</name>
    <name type="common">Mosquito</name>
    <dbReference type="NCBI Taxonomy" id="7173"/>
    <lineage>
        <taxon>Eukaryota</taxon>
        <taxon>Metazoa</taxon>
        <taxon>Ecdysozoa</taxon>
        <taxon>Arthropoda</taxon>
        <taxon>Hexapoda</taxon>
        <taxon>Insecta</taxon>
        <taxon>Pterygota</taxon>
        <taxon>Neoptera</taxon>
        <taxon>Endopterygota</taxon>
        <taxon>Diptera</taxon>
        <taxon>Nematocera</taxon>
        <taxon>Culicoidea</taxon>
        <taxon>Culicidae</taxon>
        <taxon>Anophelinae</taxon>
        <taxon>Anopheles</taxon>
    </lineage>
</organism>
<dbReference type="EnsemblMetazoa" id="AARA014422-RB">
    <property type="protein sequence ID" value="AARA014422-PB"/>
    <property type="gene ID" value="AARA014422"/>
</dbReference>
<dbReference type="VEuPathDB" id="VectorBase:AARA014422"/>
<protein>
    <submittedName>
        <fullName evidence="1">Uncharacterized protein</fullName>
    </submittedName>
</protein>
<accession>A0A182IG17</accession>
<keyword evidence="2" id="KW-1185">Reference proteome</keyword>
<reference evidence="1" key="1">
    <citation type="submission" date="2022-08" db="UniProtKB">
        <authorList>
            <consortium name="EnsemblMetazoa"/>
        </authorList>
    </citation>
    <scope>IDENTIFICATION</scope>
    <source>
        <strain evidence="1">Dongola</strain>
    </source>
</reference>
<dbReference type="EMBL" id="APCN01000618">
    <property type="status" value="NOT_ANNOTATED_CDS"/>
    <property type="molecule type" value="Genomic_DNA"/>
</dbReference>
<evidence type="ECO:0000313" key="1">
    <source>
        <dbReference type="EnsemblMetazoa" id="AARA014422-PB"/>
    </source>
</evidence>